<dbReference type="InterPro" id="IPR028956">
    <property type="entry name" value="Imm51"/>
</dbReference>
<organism evidence="1 2">
    <name type="scientific">Hymenobacter guriensis</name>
    <dbReference type="NCBI Taxonomy" id="2793065"/>
    <lineage>
        <taxon>Bacteria</taxon>
        <taxon>Pseudomonadati</taxon>
        <taxon>Bacteroidota</taxon>
        <taxon>Cytophagia</taxon>
        <taxon>Cytophagales</taxon>
        <taxon>Hymenobacteraceae</taxon>
        <taxon>Hymenobacter</taxon>
    </lineage>
</organism>
<protein>
    <submittedName>
        <fullName evidence="1">Immunity 51 family protein</fullName>
    </submittedName>
</protein>
<sequence>MSTEDFEKIISPFFWSEHENSASVCLNVGEYKTEIFKARAEEGFEGNGYDWASLANVFLEEKLPHLVGIVKFDPEGSMYCAYSADKAALKQFAIAFKEAVEDKDVVHDLFSRAELD</sequence>
<proteinExistence type="predicted"/>
<dbReference type="Pfam" id="PF15595">
    <property type="entry name" value="Imm51"/>
    <property type="match status" value="1"/>
</dbReference>
<dbReference type="RefSeq" id="WP_196956973.1">
    <property type="nucleotide sequence ID" value="NZ_JADWYK010000018.1"/>
</dbReference>
<comment type="caution">
    <text evidence="1">The sequence shown here is derived from an EMBL/GenBank/DDBJ whole genome shotgun (WGS) entry which is preliminary data.</text>
</comment>
<gene>
    <name evidence="1" type="ORF">I5L79_20585</name>
</gene>
<name>A0ABS0L754_9BACT</name>
<reference evidence="1 2" key="1">
    <citation type="submission" date="2020-11" db="EMBL/GenBank/DDBJ databases">
        <title>Hymenobacter sp.</title>
        <authorList>
            <person name="Kim M.K."/>
        </authorList>
    </citation>
    <scope>NUCLEOTIDE SEQUENCE [LARGE SCALE GENOMIC DNA]</scope>
    <source>
        <strain evidence="1 2">BT594</strain>
    </source>
</reference>
<evidence type="ECO:0000313" key="2">
    <source>
        <dbReference type="Proteomes" id="UP000601099"/>
    </source>
</evidence>
<dbReference type="Proteomes" id="UP000601099">
    <property type="component" value="Unassembled WGS sequence"/>
</dbReference>
<dbReference type="EMBL" id="JADWYK010000018">
    <property type="protein sequence ID" value="MBG8555952.1"/>
    <property type="molecule type" value="Genomic_DNA"/>
</dbReference>
<evidence type="ECO:0000313" key="1">
    <source>
        <dbReference type="EMBL" id="MBG8555952.1"/>
    </source>
</evidence>
<keyword evidence="2" id="KW-1185">Reference proteome</keyword>
<accession>A0ABS0L754</accession>